<feature type="compositionally biased region" description="Low complexity" evidence="1">
    <location>
        <begin position="27"/>
        <end position="43"/>
    </location>
</feature>
<feature type="compositionally biased region" description="Low complexity" evidence="1">
    <location>
        <begin position="406"/>
        <end position="427"/>
    </location>
</feature>
<feature type="region of interest" description="Disordered" evidence="1">
    <location>
        <begin position="356"/>
        <end position="462"/>
    </location>
</feature>
<proteinExistence type="predicted"/>
<dbReference type="Proteomes" id="UP000799439">
    <property type="component" value="Unassembled WGS sequence"/>
</dbReference>
<name>A0A9P4MHR6_9PEZI</name>
<gene>
    <name evidence="3" type="ORF">K461DRAFT_319559</name>
</gene>
<dbReference type="AlphaFoldDB" id="A0A9P4MHR6"/>
<dbReference type="PANTHER" id="PTHR22306:SF2">
    <property type="entry name" value="CHROMOSOME 7 OPEN READING FRAME 50"/>
    <property type="match status" value="1"/>
</dbReference>
<dbReference type="Pfam" id="PF10180">
    <property type="entry name" value="WKF"/>
    <property type="match status" value="1"/>
</dbReference>
<feature type="compositionally biased region" description="Low complexity" evidence="1">
    <location>
        <begin position="136"/>
        <end position="149"/>
    </location>
</feature>
<accession>A0A9P4MHR6</accession>
<feature type="compositionally biased region" description="Acidic residues" evidence="1">
    <location>
        <begin position="372"/>
        <end position="384"/>
    </location>
</feature>
<evidence type="ECO:0000313" key="3">
    <source>
        <dbReference type="EMBL" id="KAF2155100.1"/>
    </source>
</evidence>
<evidence type="ECO:0000259" key="2">
    <source>
        <dbReference type="Pfam" id="PF10180"/>
    </source>
</evidence>
<feature type="domain" description="WKF" evidence="2">
    <location>
        <begin position="199"/>
        <end position="262"/>
    </location>
</feature>
<evidence type="ECO:0000256" key="1">
    <source>
        <dbReference type="SAM" id="MobiDB-lite"/>
    </source>
</evidence>
<dbReference type="PANTHER" id="PTHR22306">
    <property type="entry name" value="CHROMOSOME 7 OPEN READING FRAME 50"/>
    <property type="match status" value="1"/>
</dbReference>
<reference evidence="3" key="1">
    <citation type="journal article" date="2020" name="Stud. Mycol.">
        <title>101 Dothideomycetes genomes: a test case for predicting lifestyles and emergence of pathogens.</title>
        <authorList>
            <person name="Haridas S."/>
            <person name="Albert R."/>
            <person name="Binder M."/>
            <person name="Bloem J."/>
            <person name="Labutti K."/>
            <person name="Salamov A."/>
            <person name="Andreopoulos B."/>
            <person name="Baker S."/>
            <person name="Barry K."/>
            <person name="Bills G."/>
            <person name="Bluhm B."/>
            <person name="Cannon C."/>
            <person name="Castanera R."/>
            <person name="Culley D."/>
            <person name="Daum C."/>
            <person name="Ezra D."/>
            <person name="Gonzalez J."/>
            <person name="Henrissat B."/>
            <person name="Kuo A."/>
            <person name="Liang C."/>
            <person name="Lipzen A."/>
            <person name="Lutzoni F."/>
            <person name="Magnuson J."/>
            <person name="Mondo S."/>
            <person name="Nolan M."/>
            <person name="Ohm R."/>
            <person name="Pangilinan J."/>
            <person name="Park H.-J."/>
            <person name="Ramirez L."/>
            <person name="Alfaro M."/>
            <person name="Sun H."/>
            <person name="Tritt A."/>
            <person name="Yoshinaga Y."/>
            <person name="Zwiers L.-H."/>
            <person name="Turgeon B."/>
            <person name="Goodwin S."/>
            <person name="Spatafora J."/>
            <person name="Crous P."/>
            <person name="Grigoriev I."/>
        </authorList>
    </citation>
    <scope>NUCLEOTIDE SEQUENCE</scope>
    <source>
        <strain evidence="3">CBS 260.36</strain>
    </source>
</reference>
<feature type="compositionally biased region" description="Polar residues" evidence="1">
    <location>
        <begin position="104"/>
        <end position="125"/>
    </location>
</feature>
<dbReference type="EMBL" id="ML996083">
    <property type="protein sequence ID" value="KAF2155100.1"/>
    <property type="molecule type" value="Genomic_DNA"/>
</dbReference>
<dbReference type="OrthoDB" id="10261563at2759"/>
<organism evidence="3 4">
    <name type="scientific">Myriangium duriaei CBS 260.36</name>
    <dbReference type="NCBI Taxonomy" id="1168546"/>
    <lineage>
        <taxon>Eukaryota</taxon>
        <taxon>Fungi</taxon>
        <taxon>Dikarya</taxon>
        <taxon>Ascomycota</taxon>
        <taxon>Pezizomycotina</taxon>
        <taxon>Dothideomycetes</taxon>
        <taxon>Dothideomycetidae</taxon>
        <taxon>Myriangiales</taxon>
        <taxon>Myriangiaceae</taxon>
        <taxon>Myriangium</taxon>
    </lineage>
</organism>
<sequence length="496" mass="53728">MSVGDQKQHVPAWKRLGLKLKNSQEFSNSSTSPAGSSTVSTPSDLPDDKTKNGASTEPVRDTINSSNGSGPKNESKRRVESLSTPPSKKRKRQNGSSVDPDASLPTQVDSNSEHNPTPDNKSTTPGKAVKGKKSVTFATDTKTNDADTAQSVPLTPAKPAVKSAATEPSPITVPDQSPKTKERKPKTKPKDRETLLYVTYLEQFYQDRANWKFNKAKQTDLLKNLWNIYRVPPELDDALIEYIKGLQGEAAQSRLADHAKKIINEDTAAISKRLSEVQDDSSPPMASAADRDAARTQAYALWKEKQRSLGKWDDRAEANLIEDERRAQSLNRRADRILVEALASYLGKDPKPLVAANGLQAKRKRKSRTEVESSEEDSSDESSSDSDSTSSSDSGSDTDSGEDSSDSGSSSDSSSSSDSDSDSSSSDSDSDSDSDSSSSSTNPTSTSTTATRPKKRTKKAEALFDKALLDRVRPREDMSSIKKRAAELRAKATGKS</sequence>
<protein>
    <recommendedName>
        <fullName evidence="2">WKF domain-containing protein</fullName>
    </recommendedName>
</protein>
<evidence type="ECO:0000313" key="4">
    <source>
        <dbReference type="Proteomes" id="UP000799439"/>
    </source>
</evidence>
<feature type="compositionally biased region" description="Low complexity" evidence="1">
    <location>
        <begin position="435"/>
        <end position="451"/>
    </location>
</feature>
<feature type="compositionally biased region" description="Low complexity" evidence="1">
    <location>
        <begin position="385"/>
        <end position="398"/>
    </location>
</feature>
<feature type="compositionally biased region" description="Polar residues" evidence="1">
    <location>
        <begin position="62"/>
        <end position="72"/>
    </location>
</feature>
<dbReference type="InterPro" id="IPR019327">
    <property type="entry name" value="WKF"/>
</dbReference>
<comment type="caution">
    <text evidence="3">The sequence shown here is derived from an EMBL/GenBank/DDBJ whole genome shotgun (WGS) entry which is preliminary data.</text>
</comment>
<keyword evidence="4" id="KW-1185">Reference proteome</keyword>
<feature type="region of interest" description="Disordered" evidence="1">
    <location>
        <begin position="1"/>
        <end position="191"/>
    </location>
</feature>